<gene>
    <name evidence="2" type="ORF">Vbra_8729</name>
</gene>
<dbReference type="AlphaFoldDB" id="A0A0G4F122"/>
<organism evidence="2 3">
    <name type="scientific">Vitrella brassicaformis (strain CCMP3155)</name>
    <dbReference type="NCBI Taxonomy" id="1169540"/>
    <lineage>
        <taxon>Eukaryota</taxon>
        <taxon>Sar</taxon>
        <taxon>Alveolata</taxon>
        <taxon>Colpodellida</taxon>
        <taxon>Vitrellaceae</taxon>
        <taxon>Vitrella</taxon>
    </lineage>
</organism>
<dbReference type="Proteomes" id="UP000041254">
    <property type="component" value="Unassembled WGS sequence"/>
</dbReference>
<dbReference type="EMBL" id="CDMY01000360">
    <property type="protein sequence ID" value="CEM05572.1"/>
    <property type="molecule type" value="Genomic_DNA"/>
</dbReference>
<feature type="compositionally biased region" description="Low complexity" evidence="1">
    <location>
        <begin position="7"/>
        <end position="23"/>
    </location>
</feature>
<dbReference type="SUPFAM" id="SSF81383">
    <property type="entry name" value="F-box domain"/>
    <property type="match status" value="1"/>
</dbReference>
<evidence type="ECO:0008006" key="4">
    <source>
        <dbReference type="Google" id="ProtNLM"/>
    </source>
</evidence>
<evidence type="ECO:0000313" key="2">
    <source>
        <dbReference type="EMBL" id="CEM05572.1"/>
    </source>
</evidence>
<keyword evidence="3" id="KW-1185">Reference proteome</keyword>
<sequence length="302" mass="34233">MDRIRRSSALRNSSAPSSASSGALAVRQRLRKLASRPQEPTQPASGQKTAPTPCESCRNRPSASLFDNVALDTLCHALSYCDCRSIVTLGGASRAQQRLAKHRSVWKTLVEQSYPDTDEASKPPHISWRRFYLSIKAERITAEVRRQTVLKVKVRSLMQQADQEIYYLQQEIIRLEESINDALRRQRGLTKQFQELRAIRSFETSWALQAVKDRYAGEVGRGRGSTSTDECLEALKAHQKDTREQHQQYVKNLGGVRRRISEIQGKVPGFRRRHGVMVAKIEELKQQRERIQRAGGPAPADS</sequence>
<proteinExistence type="predicted"/>
<dbReference type="InterPro" id="IPR036047">
    <property type="entry name" value="F-box-like_dom_sf"/>
</dbReference>
<dbReference type="InParanoid" id="A0A0G4F122"/>
<reference evidence="2 3" key="1">
    <citation type="submission" date="2014-11" db="EMBL/GenBank/DDBJ databases">
        <authorList>
            <person name="Zhu J."/>
            <person name="Qi W."/>
            <person name="Song R."/>
        </authorList>
    </citation>
    <scope>NUCLEOTIDE SEQUENCE [LARGE SCALE GENOMIC DNA]</scope>
</reference>
<name>A0A0G4F122_VITBC</name>
<feature type="compositionally biased region" description="Polar residues" evidence="1">
    <location>
        <begin position="38"/>
        <end position="50"/>
    </location>
</feature>
<evidence type="ECO:0000313" key="3">
    <source>
        <dbReference type="Proteomes" id="UP000041254"/>
    </source>
</evidence>
<feature type="region of interest" description="Disordered" evidence="1">
    <location>
        <begin position="1"/>
        <end position="57"/>
    </location>
</feature>
<evidence type="ECO:0000256" key="1">
    <source>
        <dbReference type="SAM" id="MobiDB-lite"/>
    </source>
</evidence>
<dbReference type="VEuPathDB" id="CryptoDB:Vbra_8729"/>
<accession>A0A0G4F122</accession>
<protein>
    <recommendedName>
        <fullName evidence="4">F-box domain-containing protein</fullName>
    </recommendedName>
</protein>